<evidence type="ECO:0000313" key="2">
    <source>
        <dbReference type="EMBL" id="XCG64948.1"/>
    </source>
</evidence>
<dbReference type="InterPro" id="IPR012338">
    <property type="entry name" value="Beta-lactam/transpept-like"/>
</dbReference>
<dbReference type="InterPro" id="IPR045155">
    <property type="entry name" value="Beta-lactam_cat"/>
</dbReference>
<protein>
    <submittedName>
        <fullName evidence="2">Serine hydrolase</fullName>
    </submittedName>
</protein>
<sequence>MAQISVCVLDADSGAVLEFDGGERVHSTASVGKVLLLIEVAIRLKDGRLRDSQVLAPVPDDEVADSGLLQFLHTRTLPPGDLATLVGAVSDNFATNVLLRTVGLPSVLERARTLELTHTALHDRVRSSRKPSDPPRLSSGTAAELADLFARLHRGEVRSRAISRQVLSWLTHDADTSMTAGAFGLDPLAHVDPDRGLTLAHKTGTDTGVRCDVGVLTGPARSVAYAVLASFTETEQQTERDVVLGEMFAIGERIRSLVETRQQS</sequence>
<dbReference type="Gene3D" id="3.40.710.10">
    <property type="entry name" value="DD-peptidase/beta-lactamase superfamily"/>
    <property type="match status" value="1"/>
</dbReference>
<keyword evidence="2" id="KW-0378">Hydrolase</keyword>
<dbReference type="GO" id="GO:0008800">
    <property type="term" value="F:beta-lactamase activity"/>
    <property type="evidence" value="ECO:0007669"/>
    <property type="project" value="InterPro"/>
</dbReference>
<dbReference type="Pfam" id="PF13354">
    <property type="entry name" value="Beta-lactamase2"/>
    <property type="match status" value="1"/>
</dbReference>
<accession>A0AAU8DTI6</accession>
<name>A0AAU8DTI6_9ACTN</name>
<dbReference type="RefSeq" id="WP_353650559.1">
    <property type="nucleotide sequence ID" value="NZ_CP159218.1"/>
</dbReference>
<reference evidence="2" key="1">
    <citation type="submission" date="2024-05" db="EMBL/GenBank/DDBJ databases">
        <authorList>
            <person name="Cai S.Y."/>
            <person name="Jin L.M."/>
            <person name="Li H.R."/>
        </authorList>
    </citation>
    <scope>NUCLEOTIDE SEQUENCE</scope>
    <source>
        <strain evidence="2">A5-74</strain>
    </source>
</reference>
<gene>
    <name evidence="2" type="ORF">ABLG96_06495</name>
</gene>
<dbReference type="SUPFAM" id="SSF56601">
    <property type="entry name" value="beta-lactamase/transpeptidase-like"/>
    <property type="match status" value="1"/>
</dbReference>
<dbReference type="GO" id="GO:0030655">
    <property type="term" value="P:beta-lactam antibiotic catabolic process"/>
    <property type="evidence" value="ECO:0007669"/>
    <property type="project" value="InterPro"/>
</dbReference>
<feature type="domain" description="Beta-lactamase class A catalytic" evidence="1">
    <location>
        <begin position="5"/>
        <end position="228"/>
    </location>
</feature>
<dbReference type="EMBL" id="CP159218">
    <property type="protein sequence ID" value="XCG64948.1"/>
    <property type="molecule type" value="Genomic_DNA"/>
</dbReference>
<proteinExistence type="predicted"/>
<dbReference type="GO" id="GO:0046677">
    <property type="term" value="P:response to antibiotic"/>
    <property type="evidence" value="ECO:0007669"/>
    <property type="project" value="InterPro"/>
</dbReference>
<dbReference type="PANTHER" id="PTHR35333">
    <property type="entry name" value="BETA-LACTAMASE"/>
    <property type="match status" value="1"/>
</dbReference>
<organism evidence="2">
    <name type="scientific">Nakamurella sp. A5-74</name>
    <dbReference type="NCBI Taxonomy" id="3158264"/>
    <lineage>
        <taxon>Bacteria</taxon>
        <taxon>Bacillati</taxon>
        <taxon>Actinomycetota</taxon>
        <taxon>Actinomycetes</taxon>
        <taxon>Nakamurellales</taxon>
        <taxon>Nakamurellaceae</taxon>
        <taxon>Nakamurella</taxon>
    </lineage>
</organism>
<dbReference type="InterPro" id="IPR000871">
    <property type="entry name" value="Beta-lactam_class-A"/>
</dbReference>
<dbReference type="AlphaFoldDB" id="A0AAU8DTI6"/>
<evidence type="ECO:0000259" key="1">
    <source>
        <dbReference type="Pfam" id="PF13354"/>
    </source>
</evidence>
<dbReference type="PANTHER" id="PTHR35333:SF3">
    <property type="entry name" value="BETA-LACTAMASE-TYPE TRANSPEPTIDASE FOLD CONTAINING PROTEIN"/>
    <property type="match status" value="1"/>
</dbReference>